<feature type="region of interest" description="Disordered" evidence="1">
    <location>
        <begin position="19"/>
        <end position="101"/>
    </location>
</feature>
<evidence type="ECO:0000313" key="3">
    <source>
        <dbReference type="EMBL" id="OAA53397.1"/>
    </source>
</evidence>
<sequence length="175" mass="18065">MKLSIATITLLAATALAHPTAPSSVDRRLQRNGPRFLDLFTRSGGDKSDTDPAPKNSTATATPTPKGNSTASTPTPTPTPTAKPSKDDKGEGDKKGSGGGGIANSLIDTAGGLLKGIVNIFGKRVGEGLVVAPIAFGEMNRQPLVVPERSGLIDHPLRWPFVRAVPVDDGVGRGH</sequence>
<dbReference type="Proteomes" id="UP000076744">
    <property type="component" value="Unassembled WGS sequence"/>
</dbReference>
<name>A0A167LR38_CORFA</name>
<proteinExistence type="predicted"/>
<feature type="chain" id="PRO_5007889991" evidence="2">
    <location>
        <begin position="18"/>
        <end position="175"/>
    </location>
</feature>
<organism evidence="3 4">
    <name type="scientific">Cordyceps fumosorosea (strain ARSEF 2679)</name>
    <name type="common">Isaria fumosorosea</name>
    <dbReference type="NCBI Taxonomy" id="1081104"/>
    <lineage>
        <taxon>Eukaryota</taxon>
        <taxon>Fungi</taxon>
        <taxon>Dikarya</taxon>
        <taxon>Ascomycota</taxon>
        <taxon>Pezizomycotina</taxon>
        <taxon>Sordariomycetes</taxon>
        <taxon>Hypocreomycetidae</taxon>
        <taxon>Hypocreales</taxon>
        <taxon>Cordycipitaceae</taxon>
        <taxon>Cordyceps</taxon>
    </lineage>
</organism>
<feature type="signal peptide" evidence="2">
    <location>
        <begin position="1"/>
        <end position="17"/>
    </location>
</feature>
<reference evidence="3 4" key="1">
    <citation type="journal article" date="2016" name="Genome Biol. Evol.">
        <title>Divergent and convergent evolution of fungal pathogenicity.</title>
        <authorList>
            <person name="Shang Y."/>
            <person name="Xiao G."/>
            <person name="Zheng P."/>
            <person name="Cen K."/>
            <person name="Zhan S."/>
            <person name="Wang C."/>
        </authorList>
    </citation>
    <scope>NUCLEOTIDE SEQUENCE [LARGE SCALE GENOMIC DNA]</scope>
    <source>
        <strain evidence="3 4">ARSEF 2679</strain>
    </source>
</reference>
<dbReference type="RefSeq" id="XP_018700430.1">
    <property type="nucleotide sequence ID" value="XM_018852353.1"/>
</dbReference>
<comment type="caution">
    <text evidence="3">The sequence shown here is derived from an EMBL/GenBank/DDBJ whole genome shotgun (WGS) entry which is preliminary data.</text>
</comment>
<dbReference type="AlphaFoldDB" id="A0A167LR38"/>
<evidence type="ECO:0000256" key="2">
    <source>
        <dbReference type="SAM" id="SignalP"/>
    </source>
</evidence>
<feature type="compositionally biased region" description="Basic and acidic residues" evidence="1">
    <location>
        <begin position="84"/>
        <end position="96"/>
    </location>
</feature>
<keyword evidence="4" id="KW-1185">Reference proteome</keyword>
<gene>
    <name evidence="3" type="ORF">ISF_08750</name>
</gene>
<evidence type="ECO:0000313" key="4">
    <source>
        <dbReference type="Proteomes" id="UP000076744"/>
    </source>
</evidence>
<dbReference type="GeneID" id="30025042"/>
<accession>A0A167LR38</accession>
<evidence type="ECO:0000256" key="1">
    <source>
        <dbReference type="SAM" id="MobiDB-lite"/>
    </source>
</evidence>
<dbReference type="EMBL" id="AZHB01000035">
    <property type="protein sequence ID" value="OAA53397.1"/>
    <property type="molecule type" value="Genomic_DNA"/>
</dbReference>
<protein>
    <submittedName>
        <fullName evidence="3">Uncharacterized protein</fullName>
    </submittedName>
</protein>
<keyword evidence="2" id="KW-0732">Signal</keyword>
<feature type="compositionally biased region" description="Polar residues" evidence="1">
    <location>
        <begin position="55"/>
        <end position="68"/>
    </location>
</feature>